<feature type="region of interest" description="Disordered" evidence="1">
    <location>
        <begin position="1"/>
        <end position="23"/>
    </location>
</feature>
<protein>
    <submittedName>
        <fullName evidence="3">Vacuolar protein sorting-associated-like protein</fullName>
    </submittedName>
</protein>
<dbReference type="AlphaFoldDB" id="A0A0D2LZY7"/>
<dbReference type="GO" id="GO:0005829">
    <property type="term" value="C:cytosol"/>
    <property type="evidence" value="ECO:0007669"/>
    <property type="project" value="GOC"/>
</dbReference>
<evidence type="ECO:0000256" key="1">
    <source>
        <dbReference type="SAM" id="MobiDB-lite"/>
    </source>
</evidence>
<dbReference type="GO" id="GO:0042147">
    <property type="term" value="P:retrograde transport, endosome to Golgi"/>
    <property type="evidence" value="ECO:0007669"/>
    <property type="project" value="InterPro"/>
</dbReference>
<dbReference type="OrthoDB" id="10261632at2759"/>
<dbReference type="STRING" id="145388.A0A0D2LZY7"/>
<evidence type="ECO:0000259" key="2">
    <source>
        <dbReference type="Pfam" id="PF04100"/>
    </source>
</evidence>
<dbReference type="Proteomes" id="UP000054498">
    <property type="component" value="Unassembled WGS sequence"/>
</dbReference>
<accession>A0A0D2LZY7</accession>
<proteinExistence type="predicted"/>
<dbReference type="RefSeq" id="XP_013893911.1">
    <property type="nucleotide sequence ID" value="XM_014038457.1"/>
</dbReference>
<dbReference type="PANTHER" id="PTHR12820">
    <property type="entry name" value="VACUOLAR SORTING PROTEIN 53"/>
    <property type="match status" value="1"/>
</dbReference>
<dbReference type="EMBL" id="KK103825">
    <property type="protein sequence ID" value="KIY94891.1"/>
    <property type="molecule type" value="Genomic_DNA"/>
</dbReference>
<dbReference type="InterPro" id="IPR007234">
    <property type="entry name" value="Vps53_N"/>
</dbReference>
<sequence length="173" mass="19353">METRSSDAGPSGAGSSAQQGKKDIILNTPFQRKKDVFDADDFQPIKFINQIYPDEASLGDLDKFMDMLRKQIKSVDREIFSAVRQQSGGQARSRQDLGVATGQVGELFGRVRDIQRKAADTEVLVQEICRDIRKLDYAKRHLTSTITSLRRLAMLTAAVDDLEQVRGVKNHAQ</sequence>
<dbReference type="KEGG" id="mng:MNEG_13070"/>
<organism evidence="3 4">
    <name type="scientific">Monoraphidium neglectum</name>
    <dbReference type="NCBI Taxonomy" id="145388"/>
    <lineage>
        <taxon>Eukaryota</taxon>
        <taxon>Viridiplantae</taxon>
        <taxon>Chlorophyta</taxon>
        <taxon>core chlorophytes</taxon>
        <taxon>Chlorophyceae</taxon>
        <taxon>CS clade</taxon>
        <taxon>Sphaeropleales</taxon>
        <taxon>Selenastraceae</taxon>
        <taxon>Monoraphidium</taxon>
    </lineage>
</organism>
<dbReference type="PANTHER" id="PTHR12820:SF0">
    <property type="entry name" value="VACUOLAR PROTEIN SORTING-ASSOCIATED PROTEIN 53 HOMOLOG"/>
    <property type="match status" value="1"/>
</dbReference>
<feature type="compositionally biased region" description="Low complexity" evidence="1">
    <location>
        <begin position="1"/>
        <end position="17"/>
    </location>
</feature>
<evidence type="ECO:0000313" key="4">
    <source>
        <dbReference type="Proteomes" id="UP000054498"/>
    </source>
</evidence>
<gene>
    <name evidence="3" type="ORF">MNEG_13070</name>
</gene>
<evidence type="ECO:0000313" key="3">
    <source>
        <dbReference type="EMBL" id="KIY94891.1"/>
    </source>
</evidence>
<dbReference type="GO" id="GO:0000938">
    <property type="term" value="C:GARP complex"/>
    <property type="evidence" value="ECO:0007669"/>
    <property type="project" value="InterPro"/>
</dbReference>
<reference evidence="3 4" key="1">
    <citation type="journal article" date="2013" name="BMC Genomics">
        <title>Reconstruction of the lipid metabolism for the microalga Monoraphidium neglectum from its genome sequence reveals characteristics suitable for biofuel production.</title>
        <authorList>
            <person name="Bogen C."/>
            <person name="Al-Dilaimi A."/>
            <person name="Albersmeier A."/>
            <person name="Wichmann J."/>
            <person name="Grundmann M."/>
            <person name="Rupp O."/>
            <person name="Lauersen K.J."/>
            <person name="Blifernez-Klassen O."/>
            <person name="Kalinowski J."/>
            <person name="Goesmann A."/>
            <person name="Mussgnug J.H."/>
            <person name="Kruse O."/>
        </authorList>
    </citation>
    <scope>NUCLEOTIDE SEQUENCE [LARGE SCALE GENOMIC DNA]</scope>
    <source>
        <strain evidence="3 4">SAG 48.87</strain>
    </source>
</reference>
<dbReference type="Pfam" id="PF04100">
    <property type="entry name" value="Vps53_N"/>
    <property type="match status" value="1"/>
</dbReference>
<keyword evidence="4" id="KW-1185">Reference proteome</keyword>
<dbReference type="GeneID" id="25730496"/>
<name>A0A0D2LZY7_9CHLO</name>
<dbReference type="InterPro" id="IPR039766">
    <property type="entry name" value="Vps53"/>
</dbReference>
<feature type="domain" description="Vps53 N-terminal" evidence="2">
    <location>
        <begin position="40"/>
        <end position="167"/>
    </location>
</feature>